<dbReference type="CDD" id="cd00112">
    <property type="entry name" value="LDLa"/>
    <property type="match status" value="3"/>
</dbReference>
<dbReference type="SUPFAM" id="SSF57196">
    <property type="entry name" value="EGF/Laminin"/>
    <property type="match status" value="4"/>
</dbReference>
<feature type="domain" description="EGF-like" evidence="14">
    <location>
        <begin position="238"/>
        <end position="277"/>
    </location>
</feature>
<feature type="repeat" description="LDL-receptor class B" evidence="11">
    <location>
        <begin position="714"/>
        <end position="756"/>
    </location>
</feature>
<feature type="region of interest" description="Disordered" evidence="12">
    <location>
        <begin position="1506"/>
        <end position="1553"/>
    </location>
</feature>
<evidence type="ECO:0000256" key="4">
    <source>
        <dbReference type="ARBA" id="ARBA00022729"/>
    </source>
</evidence>
<evidence type="ECO:0000256" key="3">
    <source>
        <dbReference type="ARBA" id="ARBA00022583"/>
    </source>
</evidence>
<evidence type="ECO:0000256" key="8">
    <source>
        <dbReference type="ARBA" id="ARBA00023170"/>
    </source>
</evidence>
<evidence type="ECO:0000256" key="12">
    <source>
        <dbReference type="SAM" id="MobiDB-lite"/>
    </source>
</evidence>
<dbReference type="PROSITE" id="PS51120">
    <property type="entry name" value="LDLRB"/>
    <property type="match status" value="12"/>
</dbReference>
<evidence type="ECO:0000256" key="13">
    <source>
        <dbReference type="SAM" id="Phobius"/>
    </source>
</evidence>
<keyword evidence="15" id="KW-0449">Lipoprotein</keyword>
<dbReference type="SUPFAM" id="SSF63825">
    <property type="entry name" value="YWTD domain"/>
    <property type="match status" value="4"/>
</dbReference>
<dbReference type="PROSITE" id="PS50068">
    <property type="entry name" value="LDLRA_2"/>
    <property type="match status" value="3"/>
</dbReference>
<feature type="domain" description="EGF-like" evidence="14">
    <location>
        <begin position="545"/>
        <end position="583"/>
    </location>
</feature>
<dbReference type="PANTHER" id="PTHR46513:SF41">
    <property type="entry name" value="LOW-DENSITY LIPOPROTEIN RECEPTOR-RELATED PROTEIN"/>
    <property type="match status" value="1"/>
</dbReference>
<dbReference type="PANTHER" id="PTHR46513">
    <property type="entry name" value="VITELLOGENIN RECEPTOR-LIKE PROTEIN-RELATED-RELATED"/>
    <property type="match status" value="1"/>
</dbReference>
<dbReference type="SMART" id="SM00135">
    <property type="entry name" value="LY"/>
    <property type="match status" value="19"/>
</dbReference>
<dbReference type="SMART" id="SM00192">
    <property type="entry name" value="LDLa"/>
    <property type="match status" value="3"/>
</dbReference>
<evidence type="ECO:0000313" key="16">
    <source>
        <dbReference type="Proteomes" id="UP000285301"/>
    </source>
</evidence>
<keyword evidence="16" id="KW-1185">Reference proteome</keyword>
<comment type="caution">
    <text evidence="15">The sequence shown here is derived from an EMBL/GenBank/DDBJ whole genome shotgun (WGS) entry which is preliminary data.</text>
</comment>
<evidence type="ECO:0000256" key="7">
    <source>
        <dbReference type="ARBA" id="ARBA00023157"/>
    </source>
</evidence>
<feature type="compositionally biased region" description="Basic residues" evidence="12">
    <location>
        <begin position="1468"/>
        <end position="1478"/>
    </location>
</feature>
<feature type="repeat" description="LDL-receptor class B" evidence="11">
    <location>
        <begin position="118"/>
        <end position="160"/>
    </location>
</feature>
<feature type="repeat" description="LDL-receptor class B" evidence="11">
    <location>
        <begin position="757"/>
        <end position="799"/>
    </location>
</feature>
<dbReference type="FunFam" id="2.120.10.30:FF:000241">
    <property type="entry name" value="Low-density lipoprotein receptor-related protein 6"/>
    <property type="match status" value="3"/>
</dbReference>
<feature type="repeat" description="LDL-receptor class B" evidence="11">
    <location>
        <begin position="368"/>
        <end position="410"/>
    </location>
</feature>
<keyword evidence="6 13" id="KW-0472">Membrane</keyword>
<feature type="compositionally biased region" description="Pro residues" evidence="12">
    <location>
        <begin position="1544"/>
        <end position="1553"/>
    </location>
</feature>
<keyword evidence="4" id="KW-0732">Signal</keyword>
<feature type="repeat" description="LDL-receptor class B" evidence="11">
    <location>
        <begin position="671"/>
        <end position="713"/>
    </location>
</feature>
<feature type="compositionally biased region" description="Polar residues" evidence="12">
    <location>
        <begin position="1428"/>
        <end position="1437"/>
    </location>
</feature>
<evidence type="ECO:0000256" key="5">
    <source>
        <dbReference type="ARBA" id="ARBA00022737"/>
    </source>
</evidence>
<feature type="domain" description="EGF-like" evidence="14">
    <location>
        <begin position="1159"/>
        <end position="1196"/>
    </location>
</feature>
<feature type="repeat" description="LDL-receptor class B" evidence="11">
    <location>
        <begin position="1071"/>
        <end position="1112"/>
    </location>
</feature>
<dbReference type="SMART" id="SM00181">
    <property type="entry name" value="EGF"/>
    <property type="match status" value="4"/>
</dbReference>
<evidence type="ECO:0000256" key="10">
    <source>
        <dbReference type="PROSITE-ProRule" id="PRU00124"/>
    </source>
</evidence>
<evidence type="ECO:0000256" key="6">
    <source>
        <dbReference type="ARBA" id="ARBA00023136"/>
    </source>
</evidence>
<evidence type="ECO:0000313" key="15">
    <source>
        <dbReference type="EMBL" id="RWS07569.1"/>
    </source>
</evidence>
<evidence type="ECO:0000256" key="11">
    <source>
        <dbReference type="PROSITE-ProRule" id="PRU00461"/>
    </source>
</evidence>
<evidence type="ECO:0000256" key="9">
    <source>
        <dbReference type="ARBA" id="ARBA00023180"/>
    </source>
</evidence>
<accession>A0A3S3P8K0</accession>
<gene>
    <name evidence="15" type="ORF">B4U79_08728</name>
</gene>
<keyword evidence="7 10" id="KW-1015">Disulfide bond</keyword>
<dbReference type="FunFam" id="2.120.10.30:FF:000001">
    <property type="entry name" value="Low-density lipoprotein receptor-related protein 6"/>
    <property type="match status" value="2"/>
</dbReference>
<dbReference type="PROSITE" id="PS01209">
    <property type="entry name" value="LDLRA_1"/>
    <property type="match status" value="2"/>
</dbReference>
<keyword evidence="5" id="KW-0677">Repeat</keyword>
<feature type="transmembrane region" description="Helical" evidence="13">
    <location>
        <begin position="12"/>
        <end position="37"/>
    </location>
</feature>
<feature type="repeat" description="LDL-receptor class B" evidence="11">
    <location>
        <begin position="455"/>
        <end position="497"/>
    </location>
</feature>
<dbReference type="InterPro" id="IPR002172">
    <property type="entry name" value="LDrepeatLR_classA_rpt"/>
</dbReference>
<dbReference type="InterPro" id="IPR000742">
    <property type="entry name" value="EGF"/>
</dbReference>
<dbReference type="Gene3D" id="2.120.10.30">
    <property type="entry name" value="TolB, C-terminal domain"/>
    <property type="match status" value="5"/>
</dbReference>
<reference evidence="15 16" key="1">
    <citation type="journal article" date="2018" name="Gigascience">
        <title>Genomes of trombidid mites reveal novel predicted allergens and laterally-transferred genes associated with secondary metabolism.</title>
        <authorList>
            <person name="Dong X."/>
            <person name="Chaisiri K."/>
            <person name="Xia D."/>
            <person name="Armstrong S.D."/>
            <person name="Fang Y."/>
            <person name="Donnelly M.J."/>
            <person name="Kadowaki T."/>
            <person name="McGarry J.W."/>
            <person name="Darby A.C."/>
            <person name="Makepeace B.L."/>
        </authorList>
    </citation>
    <scope>NUCLEOTIDE SEQUENCE [LARGE SCALE GENOMIC DNA]</scope>
    <source>
        <strain evidence="15">UoL-WK</strain>
    </source>
</reference>
<name>A0A3S3P8K0_9ACAR</name>
<dbReference type="InterPro" id="IPR036055">
    <property type="entry name" value="LDL_receptor-like_sf"/>
</dbReference>
<sequence>MAALQTNFDLHYLFIILLIVFNIHLVTAVKPTLLLFANRKDIRVVNADGKSNSSVVIGHLEDATALDFYYNEEIIFWTDIGLEMIKALRRNGSIRHEFIVIADSLLSPDGLACDWLTKKLYWTDSDTNRIEVGLFNGSFRKVLVYKDLDQPRAIAVDPTQGMNYDGKDLRKLVEGNLPHPFALTVLGDWLFWTDWSTNSIYSCNKNTGGKRRIITSGGLLPMDIHAYSPLRQPNKSTPCDKNNGGCSHLCLLSSKQPFYSCSCPTGILLLNDKKTCARSAQKLLLLARRTDIRKISLDTPDHTDMVIPLKGMKHATAVDYDPIEEKIYWTDDGVGVIRRAFINGSHQENVVSKEVRNPDGLAIDWIARNLYWTDTGTDRIEVAFLNGSSRKILIADGLEEPRAIVVHPLRGFMYWTDWGSQPKIERADLDGIERTILINTSLGWPNGLAIDYEEQKLYWCDAKLDKIEVSDLNGRDRRELISDQLPHMFGFTLLGDYIYWTDWQRRTIERVNKITGMDREVIVDQLSDLMGLKAVSHSNNLGTNACAPDQSVCSHLCFTKPGFKFVCACPVNYELKNDLRTCFIPEAFILFSRKTDIKRISLESRVVDLIPISGIKETSAFDYDFREKRIYWTDVKSKVINRAFINGSSTEQILEFGLEDPEGLAIDWIAHNLYWTDFGSHQIEVSRIDGSSRKVLIWKDIEKPKSLAIDAIEGHIYWADWGTNARIERASLDGGGRLTIIQNVNSPNGLTIDFVDKRLFWTDVDSKVIESSNLDGRERAVIVKNSLRKPYGLTVYENYIYWSDWETNSIEKADKKSGKNRTVLKENLNHVVDIVVFHASRQSGWNPCAVNNGGCEHLCLRIPAHNQNEYRCECPTHYALNGDNRTCNPPKSFLLYSQKNSVTRVIFDNEVMPNVVLPIQGMKNVKALSYDPLERSVYWIDGKNNIRKAQENGSRPVAVVQNSNENSNGFAPYDFVLDPYSRLLYWSCVKSNVINVTRLDGFPVGPLFNNPQNDDKPRSLALHPKKGLLFWVNAFVQPKIMRSKKDGLEKKAVIDKNLKEPSTLAVDHILDNLYFSDIGLKQIEFCDINGNNRRVLVEGLLQPTALAVFGDNLYWIDRDQKVISAINKLSGGSQKIINSRLSHLTDLVVVEPFGILNSACQVNNGGCSHLCIMHPSGHKCSCPFGLVLSSDERTCTSSPTCSPDQFKCFTGKAVCIPQTWRCDGTAECEDKSDEADCAPCPPPQYRCPRSSTCLEPAALCDNNPDCPDGSDEHCCGNDDFRCLTNPKTCIPFANVCNGNNDCEDGSDENSDSCHRKFEGPSPIEVVSSSQGNTYHLVIISTSFIIVFLFLSIMCCWRRRVTDEECELGVNDLLMERYVPRSDRLNNGASNARRTLGVGLIHPSSIQQLSDHMFERGKLTGASSSSSSTGRNYPKETQNPPPSPVTDQSHASSGNQSRYSRNGLVTNRNRNRRFFRRSGPHPTPCTTDVNDESEPYVYGSAYYSNSQMDISYDSDPYPPPPTPRSHYFSDTSPPPSPFTERSFNPQPPPPSPIN</sequence>
<dbReference type="InterPro" id="IPR011042">
    <property type="entry name" value="6-blade_b-propeller_TolB-like"/>
</dbReference>
<dbReference type="STRING" id="1965070.A0A3S3P8K0"/>
<dbReference type="Gene3D" id="2.10.25.10">
    <property type="entry name" value="Laminin"/>
    <property type="match status" value="1"/>
</dbReference>
<feature type="repeat" description="LDL-receptor class B" evidence="11">
    <location>
        <begin position="325"/>
        <end position="367"/>
    </location>
</feature>
<feature type="compositionally biased region" description="Polar residues" evidence="12">
    <location>
        <begin position="1444"/>
        <end position="1465"/>
    </location>
</feature>
<keyword evidence="9" id="KW-0325">Glycoprotein</keyword>
<feature type="repeat" description="LDL-receptor class B" evidence="11">
    <location>
        <begin position="411"/>
        <end position="454"/>
    </location>
</feature>
<keyword evidence="13" id="KW-0812">Transmembrane</keyword>
<dbReference type="Pfam" id="PF00058">
    <property type="entry name" value="Ldl_recept_b"/>
    <property type="match status" value="10"/>
</dbReference>
<feature type="disulfide bond" evidence="10">
    <location>
        <begin position="1222"/>
        <end position="1237"/>
    </location>
</feature>
<feature type="repeat" description="LDL-receptor class B" evidence="11">
    <location>
        <begin position="1027"/>
        <end position="1070"/>
    </location>
</feature>
<feature type="transmembrane region" description="Helical" evidence="13">
    <location>
        <begin position="1334"/>
        <end position="1356"/>
    </location>
</feature>
<dbReference type="InterPro" id="IPR023415">
    <property type="entry name" value="LDLR_class-A_CS"/>
</dbReference>
<feature type="repeat" description="LDL-receptor class B" evidence="11">
    <location>
        <begin position="73"/>
        <end position="117"/>
    </location>
</feature>
<keyword evidence="13" id="KW-1133">Transmembrane helix</keyword>
<dbReference type="OrthoDB" id="72419at2759"/>
<dbReference type="GO" id="GO:0006897">
    <property type="term" value="P:endocytosis"/>
    <property type="evidence" value="ECO:0007669"/>
    <property type="project" value="UniProtKB-KW"/>
</dbReference>
<dbReference type="GO" id="GO:0016020">
    <property type="term" value="C:membrane"/>
    <property type="evidence" value="ECO:0007669"/>
    <property type="project" value="UniProtKB-SubCell"/>
</dbReference>
<feature type="region of interest" description="Disordered" evidence="12">
    <location>
        <begin position="1417"/>
        <end position="1492"/>
    </location>
</feature>
<dbReference type="Pfam" id="PF14670">
    <property type="entry name" value="FXa_inhibition"/>
    <property type="match status" value="3"/>
</dbReference>
<evidence type="ECO:0000256" key="1">
    <source>
        <dbReference type="ARBA" id="ARBA00004167"/>
    </source>
</evidence>
<comment type="subcellular location">
    <subcellularLocation>
        <location evidence="1">Membrane</location>
        <topology evidence="1">Single-pass membrane protein</topology>
    </subcellularLocation>
</comment>
<dbReference type="Pfam" id="PF00057">
    <property type="entry name" value="Ldl_recept_a"/>
    <property type="match status" value="2"/>
</dbReference>
<dbReference type="Proteomes" id="UP000285301">
    <property type="component" value="Unassembled WGS sequence"/>
</dbReference>
<protein>
    <submittedName>
        <fullName evidence="15">Low-density lipoprotein receptor-related protein 6-like protein</fullName>
    </submittedName>
</protein>
<dbReference type="InterPro" id="IPR050778">
    <property type="entry name" value="Cueball_EGF_LRP_Nidogen"/>
</dbReference>
<keyword evidence="8 15" id="KW-0675">Receptor</keyword>
<organism evidence="15 16">
    <name type="scientific">Dinothrombium tinctorium</name>
    <dbReference type="NCBI Taxonomy" id="1965070"/>
    <lineage>
        <taxon>Eukaryota</taxon>
        <taxon>Metazoa</taxon>
        <taxon>Ecdysozoa</taxon>
        <taxon>Arthropoda</taxon>
        <taxon>Chelicerata</taxon>
        <taxon>Arachnida</taxon>
        <taxon>Acari</taxon>
        <taxon>Acariformes</taxon>
        <taxon>Trombidiformes</taxon>
        <taxon>Prostigmata</taxon>
        <taxon>Anystina</taxon>
        <taxon>Parasitengona</taxon>
        <taxon>Trombidioidea</taxon>
        <taxon>Trombidiidae</taxon>
        <taxon>Dinothrombium</taxon>
    </lineage>
</organism>
<keyword evidence="2" id="KW-0245">EGF-like domain</keyword>
<dbReference type="EMBL" id="NCKU01003406">
    <property type="protein sequence ID" value="RWS07569.1"/>
    <property type="molecule type" value="Genomic_DNA"/>
</dbReference>
<evidence type="ECO:0000256" key="2">
    <source>
        <dbReference type="ARBA" id="ARBA00022536"/>
    </source>
</evidence>
<evidence type="ECO:0000259" key="14">
    <source>
        <dbReference type="SMART" id="SM00181"/>
    </source>
</evidence>
<dbReference type="InterPro" id="IPR000033">
    <property type="entry name" value="LDLR_classB_rpt"/>
</dbReference>
<comment type="caution">
    <text evidence="10">Lacks conserved residue(s) required for the propagation of feature annotation.</text>
</comment>
<proteinExistence type="predicted"/>
<keyword evidence="3" id="KW-0254">Endocytosis</keyword>
<feature type="repeat" description="LDL-receptor class B" evidence="11">
    <location>
        <begin position="628"/>
        <end position="670"/>
    </location>
</feature>
<dbReference type="PRINTS" id="PR00261">
    <property type="entry name" value="LDLRECEPTOR"/>
</dbReference>
<feature type="disulfide bond" evidence="10">
    <location>
        <begin position="1260"/>
        <end position="1275"/>
    </location>
</feature>
<feature type="domain" description="EGF-like" evidence="14">
    <location>
        <begin position="847"/>
        <end position="888"/>
    </location>
</feature>
<dbReference type="SUPFAM" id="SSF57424">
    <property type="entry name" value="LDL receptor-like module"/>
    <property type="match status" value="3"/>
</dbReference>
<dbReference type="Gene3D" id="4.10.400.10">
    <property type="entry name" value="Low-density Lipoprotein Receptor"/>
    <property type="match status" value="3"/>
</dbReference>